<dbReference type="EMBL" id="JACKVK010000008">
    <property type="protein sequence ID" value="MCV7420982.1"/>
    <property type="molecule type" value="Genomic_DNA"/>
</dbReference>
<dbReference type="RefSeq" id="WP_263996958.1">
    <property type="nucleotide sequence ID" value="NZ_JACKVK010000008.1"/>
</dbReference>
<keyword evidence="6 8" id="KW-0408">Iron</keyword>
<comment type="similarity">
    <text evidence="2 8">Belongs to the cytochrome P450 family.</text>
</comment>
<dbReference type="PRINTS" id="PR00385">
    <property type="entry name" value="P450"/>
</dbReference>
<dbReference type="InterPro" id="IPR001128">
    <property type="entry name" value="Cyt_P450"/>
</dbReference>
<dbReference type="GO" id="GO:0020037">
    <property type="term" value="F:heme binding"/>
    <property type="evidence" value="ECO:0007669"/>
    <property type="project" value="InterPro"/>
</dbReference>
<protein>
    <submittedName>
        <fullName evidence="9">Cytochrome P450</fullName>
    </submittedName>
</protein>
<dbReference type="PROSITE" id="PS00086">
    <property type="entry name" value="CYTOCHROME_P450"/>
    <property type="match status" value="1"/>
</dbReference>
<dbReference type="GO" id="GO:0005506">
    <property type="term" value="F:iron ion binding"/>
    <property type="evidence" value="ECO:0007669"/>
    <property type="project" value="InterPro"/>
</dbReference>
<dbReference type="InterPro" id="IPR017972">
    <property type="entry name" value="Cyt_P450_CS"/>
</dbReference>
<evidence type="ECO:0000256" key="2">
    <source>
        <dbReference type="ARBA" id="ARBA00010617"/>
    </source>
</evidence>
<dbReference type="GO" id="GO:0008395">
    <property type="term" value="F:steroid hydroxylase activity"/>
    <property type="evidence" value="ECO:0007669"/>
    <property type="project" value="TreeGrafter"/>
</dbReference>
<dbReference type="SUPFAM" id="SSF48264">
    <property type="entry name" value="Cytochrome P450"/>
    <property type="match status" value="1"/>
</dbReference>
<sequence length="437" mass="47532">MRQRLHWFALHGVIRGLASYGAKHGEMQGRLIADPTVRADPGGFADELRGRGPIVRGRAAWLTADHALAHQLLRSDDFSVTAIGKTLPGPLGWLEQKTTVKGRLHPLLPPSMLSVEPPEHTRYRKTVSSVFTTRAVAALRERVERAATDLLDGVVAGPTDRVDVVDAYCAQLPVTVIGDILGVPDHDRPRILEFGELAAPSLDVGLSWDQYLRVERGLDGFNTWLEQHLGHLRRHPGDDLMSQIIAAGDEGTRLDDEELRATAGLVLAAGFETTVNLLGNGIRILLEHPDQLAMLRADPDLWPGAVEEILRLESPVQLSARLARVDTEVAGHQIAAGELVILYLAGANRDPAVFADPHRFDVTRDNAGKHLSFSGGRHFCLGAALARAEGEVGLRAFFDRYPDARLAGAGSRRDTRVLRGWATLPITLGEARAAVPS</sequence>
<organism evidence="9 10">
    <name type="scientific">Mycobacterium yunnanensis</name>
    <dbReference type="NCBI Taxonomy" id="368477"/>
    <lineage>
        <taxon>Bacteria</taxon>
        <taxon>Bacillati</taxon>
        <taxon>Actinomycetota</taxon>
        <taxon>Actinomycetes</taxon>
        <taxon>Mycobacteriales</taxon>
        <taxon>Mycobacteriaceae</taxon>
        <taxon>Mycobacterium</taxon>
    </lineage>
</organism>
<gene>
    <name evidence="9" type="ORF">H7K45_10575</name>
</gene>
<dbReference type="GO" id="GO:0036199">
    <property type="term" value="F:cholest-4-en-3-one 26-monooxygenase activity"/>
    <property type="evidence" value="ECO:0007669"/>
    <property type="project" value="TreeGrafter"/>
</dbReference>
<dbReference type="InterPro" id="IPR036396">
    <property type="entry name" value="Cyt_P450_sf"/>
</dbReference>
<reference evidence="9" key="1">
    <citation type="submission" date="2020-07" db="EMBL/GenBank/DDBJ databases">
        <authorList>
            <person name="Pettersson B.M.F."/>
            <person name="Behra P.R.K."/>
            <person name="Ramesh M."/>
            <person name="Das S."/>
            <person name="Dasgupta S."/>
            <person name="Kirsebom L.A."/>
        </authorList>
    </citation>
    <scope>NUCLEOTIDE SEQUENCE</scope>
    <source>
        <strain evidence="9">DSM 44838</strain>
    </source>
</reference>
<dbReference type="CDD" id="cd20625">
    <property type="entry name" value="CYP164-like"/>
    <property type="match status" value="1"/>
</dbReference>
<evidence type="ECO:0000256" key="5">
    <source>
        <dbReference type="ARBA" id="ARBA00023002"/>
    </source>
</evidence>
<keyword evidence="10" id="KW-1185">Reference proteome</keyword>
<dbReference type="Proteomes" id="UP001141629">
    <property type="component" value="Unassembled WGS sequence"/>
</dbReference>
<evidence type="ECO:0000256" key="8">
    <source>
        <dbReference type="RuleBase" id="RU000461"/>
    </source>
</evidence>
<dbReference type="PANTHER" id="PTHR46696:SF4">
    <property type="entry name" value="BIOTIN BIOSYNTHESIS CYTOCHROME P450"/>
    <property type="match status" value="1"/>
</dbReference>
<comment type="caution">
    <text evidence="9">The sequence shown here is derived from an EMBL/GenBank/DDBJ whole genome shotgun (WGS) entry which is preliminary data.</text>
</comment>
<comment type="cofactor">
    <cofactor evidence="1">
        <name>heme</name>
        <dbReference type="ChEBI" id="CHEBI:30413"/>
    </cofactor>
</comment>
<name>A0A9X3C2V0_9MYCO</name>
<dbReference type="PANTHER" id="PTHR46696">
    <property type="entry name" value="P450, PUTATIVE (EUROFUNG)-RELATED"/>
    <property type="match status" value="1"/>
</dbReference>
<evidence type="ECO:0000313" key="9">
    <source>
        <dbReference type="EMBL" id="MCV7420982.1"/>
    </source>
</evidence>
<dbReference type="FunFam" id="1.10.630.10:FF:000018">
    <property type="entry name" value="Cytochrome P450 monooxygenase"/>
    <property type="match status" value="1"/>
</dbReference>
<dbReference type="PRINTS" id="PR00359">
    <property type="entry name" value="BP450"/>
</dbReference>
<dbReference type="InterPro" id="IPR002397">
    <property type="entry name" value="Cyt_P450_B"/>
</dbReference>
<dbReference type="AlphaFoldDB" id="A0A9X3C2V0"/>
<accession>A0A9X3C2V0</accession>
<evidence type="ECO:0000256" key="7">
    <source>
        <dbReference type="ARBA" id="ARBA00023033"/>
    </source>
</evidence>
<evidence type="ECO:0000256" key="4">
    <source>
        <dbReference type="ARBA" id="ARBA00022723"/>
    </source>
</evidence>
<dbReference type="Gene3D" id="1.10.630.10">
    <property type="entry name" value="Cytochrome P450"/>
    <property type="match status" value="1"/>
</dbReference>
<evidence type="ECO:0000313" key="10">
    <source>
        <dbReference type="Proteomes" id="UP001141629"/>
    </source>
</evidence>
<keyword evidence="7 8" id="KW-0503">Monooxygenase</keyword>
<reference evidence="9" key="2">
    <citation type="journal article" date="2022" name="BMC Genomics">
        <title>Comparative genome analysis of mycobacteria focusing on tRNA and non-coding RNA.</title>
        <authorList>
            <person name="Behra P.R.K."/>
            <person name="Pettersson B.M.F."/>
            <person name="Ramesh M."/>
            <person name="Das S."/>
            <person name="Dasgupta S."/>
            <person name="Kirsebom L.A."/>
        </authorList>
    </citation>
    <scope>NUCLEOTIDE SEQUENCE</scope>
    <source>
        <strain evidence="9">DSM 44838</strain>
    </source>
</reference>
<dbReference type="Pfam" id="PF00067">
    <property type="entry name" value="p450"/>
    <property type="match status" value="2"/>
</dbReference>
<proteinExistence type="inferred from homology"/>
<dbReference type="GO" id="GO:0006707">
    <property type="term" value="P:cholesterol catabolic process"/>
    <property type="evidence" value="ECO:0007669"/>
    <property type="project" value="TreeGrafter"/>
</dbReference>
<evidence type="ECO:0000256" key="6">
    <source>
        <dbReference type="ARBA" id="ARBA00023004"/>
    </source>
</evidence>
<evidence type="ECO:0000256" key="1">
    <source>
        <dbReference type="ARBA" id="ARBA00001971"/>
    </source>
</evidence>
<keyword evidence="3 8" id="KW-0349">Heme</keyword>
<keyword evidence="5 8" id="KW-0560">Oxidoreductase</keyword>
<keyword evidence="4 8" id="KW-0479">Metal-binding</keyword>
<evidence type="ECO:0000256" key="3">
    <source>
        <dbReference type="ARBA" id="ARBA00022617"/>
    </source>
</evidence>